<keyword evidence="2" id="KW-1133">Transmembrane helix</keyword>
<dbReference type="Pfam" id="PF14030">
    <property type="entry name" value="DUF4245"/>
    <property type="match status" value="1"/>
</dbReference>
<dbReference type="AlphaFoldDB" id="A0A7Z0K805"/>
<comment type="caution">
    <text evidence="3">The sequence shown here is derived from an EMBL/GenBank/DDBJ whole genome shotgun (WGS) entry which is preliminary data.</text>
</comment>
<evidence type="ECO:0000313" key="3">
    <source>
        <dbReference type="EMBL" id="NYJ77059.1"/>
    </source>
</evidence>
<evidence type="ECO:0000256" key="1">
    <source>
        <dbReference type="SAM" id="MobiDB-lite"/>
    </source>
</evidence>
<dbReference type="InterPro" id="IPR025339">
    <property type="entry name" value="DUF4245"/>
</dbReference>
<evidence type="ECO:0000256" key="2">
    <source>
        <dbReference type="SAM" id="Phobius"/>
    </source>
</evidence>
<organism evidence="3 4">
    <name type="scientific">Nesterenkonia xinjiangensis</name>
    <dbReference type="NCBI Taxonomy" id="225327"/>
    <lineage>
        <taxon>Bacteria</taxon>
        <taxon>Bacillati</taxon>
        <taxon>Actinomycetota</taxon>
        <taxon>Actinomycetes</taxon>
        <taxon>Micrococcales</taxon>
        <taxon>Micrococcaceae</taxon>
        <taxon>Nesterenkonia</taxon>
    </lineage>
</organism>
<name>A0A7Z0K805_9MICC</name>
<sequence>MTEREHEPRPSEDHTPAKPQLTPAQSKRISQPMVAMVITMAVTVGAVAAFYMMNPEPDVEPYHRDEDVHQEAIYVAEVADFAPLAPDVPETWTANYARWETRPEHGVSVWEVGYTTDAVDFIGFAQTDQGNPTWIAEETDQATPAGIVDIEGLEFEVRDGDRGRTYYVLTEDENDVDGTTVVITGDASEEEFTHALTALVDSLGEEPDTEE</sequence>
<evidence type="ECO:0008006" key="5">
    <source>
        <dbReference type="Google" id="ProtNLM"/>
    </source>
</evidence>
<evidence type="ECO:0000313" key="4">
    <source>
        <dbReference type="Proteomes" id="UP000535437"/>
    </source>
</evidence>
<dbReference type="RefSeq" id="WP_179540592.1">
    <property type="nucleotide sequence ID" value="NZ_BAAALL010000004.1"/>
</dbReference>
<feature type="region of interest" description="Disordered" evidence="1">
    <location>
        <begin position="1"/>
        <end position="27"/>
    </location>
</feature>
<protein>
    <recommendedName>
        <fullName evidence="5">DUF4245 domain-containing protein</fullName>
    </recommendedName>
</protein>
<proteinExistence type="predicted"/>
<dbReference type="Proteomes" id="UP000535437">
    <property type="component" value="Unassembled WGS sequence"/>
</dbReference>
<dbReference type="EMBL" id="JACCFY010000001">
    <property type="protein sequence ID" value="NYJ77059.1"/>
    <property type="molecule type" value="Genomic_DNA"/>
</dbReference>
<keyword evidence="2" id="KW-0472">Membrane</keyword>
<feature type="transmembrane region" description="Helical" evidence="2">
    <location>
        <begin position="33"/>
        <end position="53"/>
    </location>
</feature>
<keyword evidence="2" id="KW-0812">Transmembrane</keyword>
<reference evidence="3 4" key="1">
    <citation type="submission" date="2020-07" db="EMBL/GenBank/DDBJ databases">
        <title>Sequencing the genomes of 1000 actinobacteria strains.</title>
        <authorList>
            <person name="Klenk H.-P."/>
        </authorList>
    </citation>
    <scope>NUCLEOTIDE SEQUENCE [LARGE SCALE GENOMIC DNA]</scope>
    <source>
        <strain evidence="3 4">DSM 15475</strain>
    </source>
</reference>
<accession>A0A7Z0K805</accession>
<gene>
    <name evidence="3" type="ORF">HNR09_000470</name>
</gene>
<keyword evidence="4" id="KW-1185">Reference proteome</keyword>
<feature type="compositionally biased region" description="Basic and acidic residues" evidence="1">
    <location>
        <begin position="1"/>
        <end position="16"/>
    </location>
</feature>